<evidence type="ECO:0000256" key="5">
    <source>
        <dbReference type="ARBA" id="ARBA00023026"/>
    </source>
</evidence>
<organism evidence="9 10">
    <name type="scientific">Botrytis galanthina</name>
    <dbReference type="NCBI Taxonomy" id="278940"/>
    <lineage>
        <taxon>Eukaryota</taxon>
        <taxon>Fungi</taxon>
        <taxon>Dikarya</taxon>
        <taxon>Ascomycota</taxon>
        <taxon>Pezizomycotina</taxon>
        <taxon>Leotiomycetes</taxon>
        <taxon>Helotiales</taxon>
        <taxon>Sclerotiniaceae</taxon>
        <taxon>Botrytis</taxon>
    </lineage>
</organism>
<evidence type="ECO:0000256" key="6">
    <source>
        <dbReference type="PIRSR" id="PIRSR602401-1"/>
    </source>
</evidence>
<dbReference type="PROSITE" id="PS00086">
    <property type="entry name" value="CYTOCHROME_P450"/>
    <property type="match status" value="1"/>
</dbReference>
<dbReference type="EMBL" id="PQXL01000868">
    <property type="protein sequence ID" value="THV43838.1"/>
    <property type="molecule type" value="Genomic_DNA"/>
</dbReference>
<dbReference type="GO" id="GO:0004497">
    <property type="term" value="F:monooxygenase activity"/>
    <property type="evidence" value="ECO:0007669"/>
    <property type="project" value="UniProtKB-KW"/>
</dbReference>
<keyword evidence="10" id="KW-1185">Reference proteome</keyword>
<dbReference type="InterPro" id="IPR050121">
    <property type="entry name" value="Cytochrome_P450_monoxygenase"/>
</dbReference>
<dbReference type="InterPro" id="IPR001128">
    <property type="entry name" value="Cyt_P450"/>
</dbReference>
<name>A0A4S8QH63_9HELO</name>
<evidence type="ECO:0000256" key="7">
    <source>
        <dbReference type="RuleBase" id="RU000461"/>
    </source>
</evidence>
<evidence type="ECO:0000256" key="8">
    <source>
        <dbReference type="SAM" id="Phobius"/>
    </source>
</evidence>
<dbReference type="AlphaFoldDB" id="A0A4S8QH63"/>
<keyword evidence="8" id="KW-0472">Membrane</keyword>
<feature type="binding site" description="axial binding residue" evidence="6">
    <location>
        <position position="458"/>
    </location>
    <ligand>
        <name>heme</name>
        <dbReference type="ChEBI" id="CHEBI:30413"/>
    </ligand>
    <ligandPart>
        <name>Fe</name>
        <dbReference type="ChEBI" id="CHEBI:18248"/>
    </ligandPart>
</feature>
<gene>
    <name evidence="9" type="ORF">BGAL_0873g00010</name>
</gene>
<dbReference type="Pfam" id="PF00067">
    <property type="entry name" value="p450"/>
    <property type="match status" value="1"/>
</dbReference>
<dbReference type="PRINTS" id="PR00463">
    <property type="entry name" value="EP450I"/>
</dbReference>
<dbReference type="Proteomes" id="UP000308671">
    <property type="component" value="Unassembled WGS sequence"/>
</dbReference>
<dbReference type="PANTHER" id="PTHR24305:SF232">
    <property type="entry name" value="P450, PUTATIVE (EUROFUNG)-RELATED"/>
    <property type="match status" value="1"/>
</dbReference>
<keyword evidence="5" id="KW-0843">Virulence</keyword>
<dbReference type="InterPro" id="IPR017972">
    <property type="entry name" value="Cyt_P450_CS"/>
</dbReference>
<dbReference type="SUPFAM" id="SSF48264">
    <property type="entry name" value="Cytochrome P450"/>
    <property type="match status" value="1"/>
</dbReference>
<keyword evidence="6 7" id="KW-0349">Heme</keyword>
<dbReference type="GO" id="GO:0020037">
    <property type="term" value="F:heme binding"/>
    <property type="evidence" value="ECO:0007669"/>
    <property type="project" value="InterPro"/>
</dbReference>
<dbReference type="PRINTS" id="PR00385">
    <property type="entry name" value="P450"/>
</dbReference>
<proteinExistence type="inferred from homology"/>
<dbReference type="Gene3D" id="1.10.630.10">
    <property type="entry name" value="Cytochrome P450"/>
    <property type="match status" value="1"/>
</dbReference>
<dbReference type="InterPro" id="IPR036396">
    <property type="entry name" value="Cyt_P450_sf"/>
</dbReference>
<evidence type="ECO:0000256" key="2">
    <source>
        <dbReference type="ARBA" id="ARBA00010617"/>
    </source>
</evidence>
<evidence type="ECO:0008006" key="11">
    <source>
        <dbReference type="Google" id="ProtNLM"/>
    </source>
</evidence>
<dbReference type="InterPro" id="IPR002401">
    <property type="entry name" value="Cyt_P450_E_grp-I"/>
</dbReference>
<dbReference type="GO" id="GO:0016705">
    <property type="term" value="F:oxidoreductase activity, acting on paired donors, with incorporation or reduction of molecular oxygen"/>
    <property type="evidence" value="ECO:0007669"/>
    <property type="project" value="InterPro"/>
</dbReference>
<keyword evidence="7" id="KW-0560">Oxidoreductase</keyword>
<evidence type="ECO:0000313" key="10">
    <source>
        <dbReference type="Proteomes" id="UP000308671"/>
    </source>
</evidence>
<dbReference type="PANTHER" id="PTHR24305">
    <property type="entry name" value="CYTOCHROME P450"/>
    <property type="match status" value="1"/>
</dbReference>
<keyword evidence="7" id="KW-0503">Monooxygenase</keyword>
<keyword evidence="3 6" id="KW-0479">Metal-binding</keyword>
<evidence type="ECO:0000256" key="1">
    <source>
        <dbReference type="ARBA" id="ARBA00001971"/>
    </source>
</evidence>
<dbReference type="GO" id="GO:0005506">
    <property type="term" value="F:iron ion binding"/>
    <property type="evidence" value="ECO:0007669"/>
    <property type="project" value="InterPro"/>
</dbReference>
<feature type="transmembrane region" description="Helical" evidence="8">
    <location>
        <begin position="12"/>
        <end position="33"/>
    </location>
</feature>
<dbReference type="OrthoDB" id="655030at2759"/>
<evidence type="ECO:0000313" key="9">
    <source>
        <dbReference type="EMBL" id="THV43838.1"/>
    </source>
</evidence>
<comment type="caution">
    <text evidence="9">The sequence shown here is derived from an EMBL/GenBank/DDBJ whole genome shotgun (WGS) entry which is preliminary data.</text>
</comment>
<sequence>MSTILQNITLHPYVSLLFTLASFLCLQYILGAIRAARSVLSRLPGPWYASLTTLHLNYAFSRGTIWKNVEECHKIYGPVFRLGPRQIWISDKDAMKYILMTTDLPKVTMYSEISRDRFSPGLFGEIRREPHKRLKRFLSPAFSVSYVDNLEFLFSKCLQDLIHRYVALSSSPSSGKDKPAVTDMMNDLHNVALDIMGECSFGKGFGQTNPTKDIDFDKSTWEKIPSAIFNGMTKRYQFVYVKRFLRRLGYEVEFDWPKEMISAIKAMTKERETNREKIRPDLLQHLIDEGQNPATGMKMNVRDVVDQMSEILLAGSETTSGTIACFFLEIVRNNSVKEKLLKSLPILGPEDPIISSKTVRNGTEYEYLEACVKETLRMHPIASEMGRRTGAEPIELMGHLIPPHTVVSASYRELHRNPAHWPEPMRFWPERWLKNRPVGVPPPDLQAYYPFSAGKHSCVGINFAWAEIRMVTANLLTRYDFCELPGQNIDWRQYITMQFEGGSWKVSLMPRYEV</sequence>
<keyword evidence="8" id="KW-1133">Transmembrane helix</keyword>
<evidence type="ECO:0000256" key="4">
    <source>
        <dbReference type="ARBA" id="ARBA00023004"/>
    </source>
</evidence>
<accession>A0A4S8QH63</accession>
<keyword evidence="8" id="KW-0812">Transmembrane</keyword>
<comment type="cofactor">
    <cofactor evidence="1 6">
        <name>heme</name>
        <dbReference type="ChEBI" id="CHEBI:30413"/>
    </cofactor>
</comment>
<keyword evidence="4 6" id="KW-0408">Iron</keyword>
<comment type="similarity">
    <text evidence="2 7">Belongs to the cytochrome P450 family.</text>
</comment>
<evidence type="ECO:0000256" key="3">
    <source>
        <dbReference type="ARBA" id="ARBA00022723"/>
    </source>
</evidence>
<reference evidence="9 10" key="1">
    <citation type="submission" date="2017-12" db="EMBL/GenBank/DDBJ databases">
        <title>Comparative genomics of Botrytis spp.</title>
        <authorList>
            <person name="Valero-Jimenez C.A."/>
            <person name="Tapia P."/>
            <person name="Veloso J."/>
            <person name="Silva-Moreno E."/>
            <person name="Staats M."/>
            <person name="Valdes J.H."/>
            <person name="Van Kan J.A.L."/>
        </authorList>
    </citation>
    <scope>NUCLEOTIDE SEQUENCE [LARGE SCALE GENOMIC DNA]</scope>
    <source>
        <strain evidence="9 10">MUCL435</strain>
    </source>
</reference>
<protein>
    <recommendedName>
        <fullName evidence="11">Cytochrome P450</fullName>
    </recommendedName>
</protein>